<comment type="caution">
    <text evidence="3">The sequence shown here is derived from an EMBL/GenBank/DDBJ whole genome shotgun (WGS) entry which is preliminary data.</text>
</comment>
<name>A0A060SB42_PYCCI</name>
<evidence type="ECO:0000313" key="4">
    <source>
        <dbReference type="Proteomes" id="UP000029665"/>
    </source>
</evidence>
<evidence type="ECO:0000256" key="2">
    <source>
        <dbReference type="ARBA" id="ARBA00023239"/>
    </source>
</evidence>
<dbReference type="STRING" id="5643.A0A060SB42"/>
<dbReference type="OrthoDB" id="2998174at2759"/>
<sequence length="638" mass="72087">MQRMPVLQVANLSTSACSYGYVPKLLLEPSRPEGSVVETKQIIRDFLYCLRYHAPHTPINYRLRKEVMDEILSWNAGVDIGYAEALTDTCCTIAESAYRHTSYDHQLLIAIYTTYCVYVDDLGQRDLDALGNFIKRFVAREDLRDPVLERLVRQFQDMHEYYPRLSVDNIVTKTLEAMIGMYIEFTTKGMVVAPGALMYPAFMRLKTGIGAAYALFNFVKGWRDPSDNFYLQLIPEIEHYTDSIKYASSSLTIAFMILTDSTRRSDNSATCESAYHSISSCPDISSSLSFYKEILAGETDNYINLRASAEQKDPVVVLRELAEETLDTIRRVQDLTSSDPQMTEILHSYIMLSGHRVMLSSTSGRKDTDSPICECEDTALPCKAAAARNQSSSGDSSLEAYQYWISAINAPIRRTSPLDCVSLENSTEKLPRTHLLSEIKDVFRDFLTRLKYQSPHTSVDAQLRAKVSAVIEAWDAGLDKAFVDGVIDTSYGIVESSYPHLPYKHQFFVATYAVYVLYVDDLGERNIDALGQVGRWLVAREEVTDPVLKRMVLEFDEMYESFPALRADLINANTFQGILGRYMECVTSDAGMVVRPGATLYATSLRLKIGIGAAFALFNFVKGRNDSDRFYYLQVFHE</sequence>
<dbReference type="InterPro" id="IPR024652">
    <property type="entry name" value="Trichodiene_synth"/>
</dbReference>
<reference evidence="3" key="1">
    <citation type="submission" date="2014-01" db="EMBL/GenBank/DDBJ databases">
        <title>The genome of the white-rot fungus Pycnoporus cinnabarinus: a basidiomycete model with a versatile arsenal for lignocellulosic biomass breakdown.</title>
        <authorList>
            <person name="Levasseur A."/>
            <person name="Lomascolo A."/>
            <person name="Ruiz-Duenas F.J."/>
            <person name="Uzan E."/>
            <person name="Piumi F."/>
            <person name="Kues U."/>
            <person name="Ram A.F.J."/>
            <person name="Murat C."/>
            <person name="Haon M."/>
            <person name="Benoit I."/>
            <person name="Arfi Y."/>
            <person name="Chevret D."/>
            <person name="Drula E."/>
            <person name="Kwon M.J."/>
            <person name="Gouret P."/>
            <person name="Lesage-Meessen L."/>
            <person name="Lombard V."/>
            <person name="Mariette J."/>
            <person name="Noirot C."/>
            <person name="Park J."/>
            <person name="Patyshakuliyeva A."/>
            <person name="Wieneger R.A.B."/>
            <person name="Wosten H.A.B."/>
            <person name="Martin F."/>
            <person name="Coutinho P.M."/>
            <person name="de Vries R."/>
            <person name="Martinez A.T."/>
            <person name="Klopp C."/>
            <person name="Pontarotti P."/>
            <person name="Henrissat B."/>
            <person name="Record E."/>
        </authorList>
    </citation>
    <scope>NUCLEOTIDE SEQUENCE [LARGE SCALE GENOMIC DNA]</scope>
    <source>
        <strain evidence="3">BRFM137</strain>
    </source>
</reference>
<dbReference type="AlphaFoldDB" id="A0A060SB42"/>
<organism evidence="3 4">
    <name type="scientific">Pycnoporus cinnabarinus</name>
    <name type="common">Cinnabar-red polypore</name>
    <name type="synonym">Trametes cinnabarina</name>
    <dbReference type="NCBI Taxonomy" id="5643"/>
    <lineage>
        <taxon>Eukaryota</taxon>
        <taxon>Fungi</taxon>
        <taxon>Dikarya</taxon>
        <taxon>Basidiomycota</taxon>
        <taxon>Agaricomycotina</taxon>
        <taxon>Agaricomycetes</taxon>
        <taxon>Polyporales</taxon>
        <taxon>Polyporaceae</taxon>
        <taxon>Trametes</taxon>
    </lineage>
</organism>
<comment type="similarity">
    <text evidence="1">Belongs to the trichodiene synthase family.</text>
</comment>
<protein>
    <recommendedName>
        <fullName evidence="5">Terpene synthase</fullName>
    </recommendedName>
</protein>
<keyword evidence="4" id="KW-1185">Reference proteome</keyword>
<evidence type="ECO:0000256" key="1">
    <source>
        <dbReference type="ARBA" id="ARBA00007946"/>
    </source>
</evidence>
<evidence type="ECO:0008006" key="5">
    <source>
        <dbReference type="Google" id="ProtNLM"/>
    </source>
</evidence>
<dbReference type="HOGENOM" id="CLU_429023_0_0_1"/>
<dbReference type="EMBL" id="CCBP010000104">
    <property type="protein sequence ID" value="CDO71707.1"/>
    <property type="molecule type" value="Genomic_DNA"/>
</dbReference>
<accession>A0A060SB42</accession>
<dbReference type="PROSITE" id="PS51257">
    <property type="entry name" value="PROKAR_LIPOPROTEIN"/>
    <property type="match status" value="1"/>
</dbReference>
<keyword evidence="2" id="KW-0456">Lyase</keyword>
<dbReference type="Pfam" id="PF06330">
    <property type="entry name" value="TRI5"/>
    <property type="match status" value="1"/>
</dbReference>
<evidence type="ECO:0000313" key="3">
    <source>
        <dbReference type="EMBL" id="CDO71707.1"/>
    </source>
</evidence>
<dbReference type="GO" id="GO:0016838">
    <property type="term" value="F:carbon-oxygen lyase activity, acting on phosphates"/>
    <property type="evidence" value="ECO:0007669"/>
    <property type="project" value="InterPro"/>
</dbReference>
<dbReference type="Proteomes" id="UP000029665">
    <property type="component" value="Unassembled WGS sequence"/>
</dbReference>
<dbReference type="Gene3D" id="1.10.600.10">
    <property type="entry name" value="Farnesyl Diphosphate Synthase"/>
    <property type="match status" value="3"/>
</dbReference>
<gene>
    <name evidence="3" type="ORF">BN946_scf184915.g51</name>
</gene>
<proteinExistence type="inferred from homology"/>
<dbReference type="SUPFAM" id="SSF48576">
    <property type="entry name" value="Terpenoid synthases"/>
    <property type="match status" value="1"/>
</dbReference>
<dbReference type="InterPro" id="IPR008949">
    <property type="entry name" value="Isoprenoid_synthase_dom_sf"/>
</dbReference>